<evidence type="ECO:0000313" key="2">
    <source>
        <dbReference type="Proteomes" id="UP000193920"/>
    </source>
</evidence>
<sequence length="114" mass="13533">MSYPFYQRGFYLFNIDFMTDSSDFSNNYQCCGSIQSTFVEDVVNIFLKDIFSLSEFPLSIISYLEIQFTLHFWKKLMSLLTDFIYSNPYQHQVERLKGVITQTLRCITSEELKL</sequence>
<evidence type="ECO:0000313" key="1">
    <source>
        <dbReference type="EMBL" id="ORY37719.1"/>
    </source>
</evidence>
<name>A0A1Y2BSJ4_9FUNG</name>
<organism evidence="1 2">
    <name type="scientific">Neocallimastix californiae</name>
    <dbReference type="NCBI Taxonomy" id="1754190"/>
    <lineage>
        <taxon>Eukaryota</taxon>
        <taxon>Fungi</taxon>
        <taxon>Fungi incertae sedis</taxon>
        <taxon>Chytridiomycota</taxon>
        <taxon>Chytridiomycota incertae sedis</taxon>
        <taxon>Neocallimastigomycetes</taxon>
        <taxon>Neocallimastigales</taxon>
        <taxon>Neocallimastigaceae</taxon>
        <taxon>Neocallimastix</taxon>
    </lineage>
</organism>
<protein>
    <submittedName>
        <fullName evidence="1">Uncharacterized protein</fullName>
    </submittedName>
</protein>
<proteinExistence type="predicted"/>
<comment type="caution">
    <text evidence="1">The sequence shown here is derived from an EMBL/GenBank/DDBJ whole genome shotgun (WGS) entry which is preliminary data.</text>
</comment>
<reference evidence="1 2" key="1">
    <citation type="submission" date="2016-08" db="EMBL/GenBank/DDBJ databases">
        <title>A Parts List for Fungal Cellulosomes Revealed by Comparative Genomics.</title>
        <authorList>
            <consortium name="DOE Joint Genome Institute"/>
            <person name="Haitjema C.H."/>
            <person name="Gilmore S.P."/>
            <person name="Henske J.K."/>
            <person name="Solomon K.V."/>
            <person name="De Groot R."/>
            <person name="Kuo A."/>
            <person name="Mondo S.J."/>
            <person name="Salamov A.A."/>
            <person name="Labutti K."/>
            <person name="Zhao Z."/>
            <person name="Chiniquy J."/>
            <person name="Barry K."/>
            <person name="Brewer H.M."/>
            <person name="Purvine S.O."/>
            <person name="Wright A.T."/>
            <person name="Boxma B."/>
            <person name="Van Alen T."/>
            <person name="Hackstein J.H."/>
            <person name="Baker S.E."/>
            <person name="Grigoriev I.V."/>
            <person name="O'Malley M.A."/>
        </authorList>
    </citation>
    <scope>NUCLEOTIDE SEQUENCE [LARGE SCALE GENOMIC DNA]</scope>
    <source>
        <strain evidence="1 2">G1</strain>
    </source>
</reference>
<gene>
    <name evidence="1" type="ORF">LY90DRAFT_511129</name>
</gene>
<accession>A0A1Y2BSJ4</accession>
<dbReference type="Proteomes" id="UP000193920">
    <property type="component" value="Unassembled WGS sequence"/>
</dbReference>
<dbReference type="AlphaFoldDB" id="A0A1Y2BSJ4"/>
<keyword evidence="2" id="KW-1185">Reference proteome</keyword>
<dbReference type="EMBL" id="MCOG01000141">
    <property type="protein sequence ID" value="ORY37719.1"/>
    <property type="molecule type" value="Genomic_DNA"/>
</dbReference>